<feature type="region of interest" description="Disordered" evidence="1">
    <location>
        <begin position="1"/>
        <end position="37"/>
    </location>
</feature>
<evidence type="ECO:0000313" key="2">
    <source>
        <dbReference type="EMBL" id="KAG5471484.1"/>
    </source>
</evidence>
<keyword evidence="3" id="KW-1185">Reference proteome</keyword>
<feature type="compositionally biased region" description="Low complexity" evidence="1">
    <location>
        <begin position="541"/>
        <end position="555"/>
    </location>
</feature>
<accession>A0A836KCN8</accession>
<comment type="caution">
    <text evidence="2">The sequence shown here is derived from an EMBL/GenBank/DDBJ whole genome shotgun (WGS) entry which is preliminary data.</text>
</comment>
<dbReference type="AlphaFoldDB" id="A0A836KCN8"/>
<evidence type="ECO:0000256" key="1">
    <source>
        <dbReference type="SAM" id="MobiDB-lite"/>
    </source>
</evidence>
<proteinExistence type="predicted"/>
<dbReference type="OrthoDB" id="261190at2759"/>
<feature type="region of interest" description="Disordered" evidence="1">
    <location>
        <begin position="526"/>
        <end position="575"/>
    </location>
</feature>
<reference evidence="3" key="2">
    <citation type="journal article" date="2021" name="Sci. Data">
        <title>Chromosome-scale genome sequencing, assembly and annotation of six genomes from subfamily Leishmaniinae.</title>
        <authorList>
            <person name="Almutairi H."/>
            <person name="Urbaniak M.D."/>
            <person name="Bates M.D."/>
            <person name="Jariyapan N."/>
            <person name="Kwakye-Nuako G."/>
            <person name="Thomaz Soccol V."/>
            <person name="Al-Salem W.S."/>
            <person name="Dillon R.J."/>
            <person name="Bates P.A."/>
            <person name="Gatherer D."/>
        </authorList>
    </citation>
    <scope>NUCLEOTIDE SEQUENCE [LARGE SCALE GENOMIC DNA]</scope>
</reference>
<dbReference type="Proteomes" id="UP000673552">
    <property type="component" value="Unassembled WGS sequence"/>
</dbReference>
<evidence type="ECO:0000313" key="3">
    <source>
        <dbReference type="Proteomes" id="UP000673552"/>
    </source>
</evidence>
<reference evidence="3" key="1">
    <citation type="journal article" date="2021" name="Microbiol. Resour. Announc.">
        <title>LGAAP: Leishmaniinae Genome Assembly and Annotation Pipeline.</title>
        <authorList>
            <person name="Almutairi H."/>
            <person name="Urbaniak M.D."/>
            <person name="Bates M.D."/>
            <person name="Jariyapan N."/>
            <person name="Kwakye-Nuako G."/>
            <person name="Thomaz-Soccol V."/>
            <person name="Al-Salem W.S."/>
            <person name="Dillon R.J."/>
            <person name="Bates P.A."/>
            <person name="Gatherer D."/>
        </authorList>
    </citation>
    <scope>NUCLEOTIDE SEQUENCE [LARGE SCALE GENOMIC DNA]</scope>
</reference>
<dbReference type="KEGG" id="lmat:92511691"/>
<sequence>MVFGLCQPRRTSTAPSKTAPPAQRPDVAAAPAKSATSAPSFEIPLLVEVRNKGGICQPAPATSSPRPANGIGEGSFSVSKSTMLEDGGSPLWAPGTRVFDVRNGSKASGDFVELGGAAADGALSSSFRRGPDVWNGTRDSSFAAPSGGACPFSPRDTPAGGLHCFSAAVASATANAVASRTRSTSGPAGACRLNSILRPSSRWAEDYSPLAQNLPLSEERRSLSLCSAPLTTLTPCRGSVRFLGSDDKDAESTDVAMYESAKQGEGERRPRETLPGAGTLVGAPAAQASYQHAPHPLIAEQAGSDGESAKWKANTKLCISVPESGETPSPWASVHEPASGPSNHVGLLDSLTPSCVGDTNDQFGLFNGDGGSGEMPPVAGPTPTSPGAFQPRRSILLRPSANTSGISGSSVPPLSISPLWQDSKAVGHRRASRRWQGELDRCFSERRPSFTLAVPHRSSGFRQHRLSRSEDSSSDDEHIIATVCLALLRLKHADSVRGGRSSVPGRLESRMSSAEIEAHALRTAARIGDATHPELSAGTKTESSLPMSSSATSESSRARPGRRTQASVLGKQSPI</sequence>
<feature type="compositionally biased region" description="Basic and acidic residues" evidence="1">
    <location>
        <begin position="262"/>
        <end position="272"/>
    </location>
</feature>
<dbReference type="EMBL" id="JAFEUZ010000031">
    <property type="protein sequence ID" value="KAG5471484.1"/>
    <property type="molecule type" value="Genomic_DNA"/>
</dbReference>
<feature type="region of interest" description="Disordered" evidence="1">
    <location>
        <begin position="244"/>
        <end position="279"/>
    </location>
</feature>
<name>A0A836KCN8_9TRYP</name>
<protein>
    <submittedName>
        <fullName evidence="2">Uncharacterized protein</fullName>
    </submittedName>
</protein>
<gene>
    <name evidence="2" type="ORF">LSCM1_01576</name>
</gene>
<dbReference type="GeneID" id="92511691"/>
<feature type="compositionally biased region" description="Low complexity" evidence="1">
    <location>
        <begin position="28"/>
        <end position="37"/>
    </location>
</feature>
<feature type="region of interest" description="Disordered" evidence="1">
    <location>
        <begin position="321"/>
        <end position="344"/>
    </location>
</feature>
<dbReference type="RefSeq" id="XP_067176458.1">
    <property type="nucleotide sequence ID" value="XM_067319179.1"/>
</dbReference>
<organism evidence="2 3">
    <name type="scientific">Leishmania martiniquensis</name>
    <dbReference type="NCBI Taxonomy" id="1580590"/>
    <lineage>
        <taxon>Eukaryota</taxon>
        <taxon>Discoba</taxon>
        <taxon>Euglenozoa</taxon>
        <taxon>Kinetoplastea</taxon>
        <taxon>Metakinetoplastina</taxon>
        <taxon>Trypanosomatida</taxon>
        <taxon>Trypanosomatidae</taxon>
        <taxon>Leishmaniinae</taxon>
        <taxon>Leishmania</taxon>
    </lineage>
</organism>